<evidence type="ECO:0000256" key="1">
    <source>
        <dbReference type="SAM" id="MobiDB-lite"/>
    </source>
</evidence>
<feature type="compositionally biased region" description="Polar residues" evidence="1">
    <location>
        <begin position="80"/>
        <end position="97"/>
    </location>
</feature>
<organism evidence="2 3">
    <name type="scientific">Kwoniella shandongensis</name>
    <dbReference type="NCBI Taxonomy" id="1734106"/>
    <lineage>
        <taxon>Eukaryota</taxon>
        <taxon>Fungi</taxon>
        <taxon>Dikarya</taxon>
        <taxon>Basidiomycota</taxon>
        <taxon>Agaricomycotina</taxon>
        <taxon>Tremellomycetes</taxon>
        <taxon>Tremellales</taxon>
        <taxon>Cryptococcaceae</taxon>
        <taxon>Kwoniella</taxon>
    </lineage>
</organism>
<dbReference type="KEGG" id="ksn:43591311"/>
<feature type="compositionally biased region" description="Low complexity" evidence="1">
    <location>
        <begin position="305"/>
        <end position="319"/>
    </location>
</feature>
<keyword evidence="3" id="KW-1185">Reference proteome</keyword>
<evidence type="ECO:0000313" key="2">
    <source>
        <dbReference type="EMBL" id="WWD15585.1"/>
    </source>
</evidence>
<reference evidence="2" key="2">
    <citation type="submission" date="2024-01" db="EMBL/GenBank/DDBJ databases">
        <title>Comparative genomics of Cryptococcus and Kwoniella reveals pathogenesis evolution and contrasting modes of karyotype evolution via chromosome fusion or intercentromeric recombination.</title>
        <authorList>
            <person name="Coelho M.A."/>
            <person name="David-Palma M."/>
            <person name="Shea T."/>
            <person name="Bowers K."/>
            <person name="McGinley-Smith S."/>
            <person name="Mohammad A.W."/>
            <person name="Gnirke A."/>
            <person name="Yurkov A.M."/>
            <person name="Nowrousian M."/>
            <person name="Sun S."/>
            <person name="Cuomo C.A."/>
            <person name="Heitman J."/>
        </authorList>
    </citation>
    <scope>NUCLEOTIDE SEQUENCE</scope>
    <source>
        <strain evidence="2">CBS 12478</strain>
    </source>
</reference>
<feature type="compositionally biased region" description="Polar residues" evidence="1">
    <location>
        <begin position="322"/>
        <end position="333"/>
    </location>
</feature>
<feature type="region of interest" description="Disordered" evidence="1">
    <location>
        <begin position="137"/>
        <end position="180"/>
    </location>
</feature>
<dbReference type="RefSeq" id="XP_031858640.1">
    <property type="nucleotide sequence ID" value="XM_032007143.1"/>
</dbReference>
<proteinExistence type="predicted"/>
<sequence>MTMAAQPPSSPFTFPTPSSSSFITPSKKRRAASPPPFPSPFGTTAPPSPWATTSNNPQPSPANPDDTPHRDKRRRPNLANGFSSLSISPNLEQTSRDQLPPTHDNFDHDDDEGIGLTPHTDRNDLRVEILPEVTVPQHNSHNHHHHSTRHHWSIPNHAGPSSSSSSTSPTGSSEENYDSDATYTRTRHGRYAGVAQQADEVVQPSDPASARTSPLGTTSTELGVEDVTVSPGVRRRRSQEDAEYEDRMNKRQRSAGGMDVDMNGGQPGDEEENIEEISSSRNTRRRGKTVWYEPEKDRIVITALSDSSRSSSRSPSPDSIENHLSQPGSQGFTLSPSLLTHLLKTQRDKLNGPLGDMLKNDKSLILYKPLGIHPGGWTEPVVKSWESHEEDSGRFEEIPEDEQFPDSVSAAHTDADMEVEGGQQAWDGDVDMAMDVE</sequence>
<dbReference type="Proteomes" id="UP000322225">
    <property type="component" value="Chromosome 1"/>
</dbReference>
<dbReference type="EMBL" id="CP144051">
    <property type="protein sequence ID" value="WWD15585.1"/>
    <property type="molecule type" value="Genomic_DNA"/>
</dbReference>
<feature type="region of interest" description="Disordered" evidence="1">
    <location>
        <begin position="196"/>
        <end position="289"/>
    </location>
</feature>
<feature type="compositionally biased region" description="Polar residues" evidence="1">
    <location>
        <begin position="210"/>
        <end position="221"/>
    </location>
</feature>
<feature type="compositionally biased region" description="Low complexity" evidence="1">
    <location>
        <begin position="11"/>
        <end position="25"/>
    </location>
</feature>
<protein>
    <submittedName>
        <fullName evidence="2">Uncharacterized protein</fullName>
    </submittedName>
</protein>
<reference evidence="2" key="1">
    <citation type="submission" date="2017-08" db="EMBL/GenBank/DDBJ databases">
        <authorList>
            <person name="Cuomo C."/>
            <person name="Billmyre B."/>
            <person name="Heitman J."/>
        </authorList>
    </citation>
    <scope>NUCLEOTIDE SEQUENCE</scope>
    <source>
        <strain evidence="2">CBS 12478</strain>
    </source>
</reference>
<feature type="region of interest" description="Disordered" evidence="1">
    <location>
        <begin position="302"/>
        <end position="333"/>
    </location>
</feature>
<feature type="compositionally biased region" description="Low complexity" evidence="1">
    <location>
        <begin position="40"/>
        <end position="54"/>
    </location>
</feature>
<feature type="compositionally biased region" description="Low complexity" evidence="1">
    <location>
        <begin position="159"/>
        <end position="173"/>
    </location>
</feature>
<feature type="compositionally biased region" description="Basic residues" evidence="1">
    <location>
        <begin position="140"/>
        <end position="152"/>
    </location>
</feature>
<gene>
    <name evidence="2" type="ORF">CI109_100007</name>
</gene>
<accession>A0A5M6BUM7</accession>
<dbReference type="AlphaFoldDB" id="A0A5M6BUM7"/>
<dbReference type="OrthoDB" id="3364141at2759"/>
<name>A0A5M6BUM7_9TREE</name>
<dbReference type="GeneID" id="43591311"/>
<evidence type="ECO:0000313" key="3">
    <source>
        <dbReference type="Proteomes" id="UP000322225"/>
    </source>
</evidence>
<feature type="region of interest" description="Disordered" evidence="1">
    <location>
        <begin position="1"/>
        <end position="124"/>
    </location>
</feature>